<dbReference type="EMBL" id="GEEE01021825">
    <property type="protein sequence ID" value="JAP41400.1"/>
    <property type="molecule type" value="Transcribed_RNA"/>
</dbReference>
<name>A0A0X3NQG1_SCHSO</name>
<dbReference type="AlphaFoldDB" id="A0A0X3NQG1"/>
<sequence length="194" mass="21522">MYKSRSQCPCGQPEASYSSIACVYLRRLPGICPKAEFGGQRLPGNGMIRCTTIYTSWLTDKTPFCGCRPLPEGVHKKSPVGNAAAAFVPQLLLGWLCGHDSFFGSPLYTVFTVMCKSFVTPSEVIRKHSTFSTTPSEFVRKTVIDWFHGARHRYGVRSRRRDSTNPGIQDFLVLPASEDTVHTVILCTAFFTSA</sequence>
<protein>
    <submittedName>
        <fullName evidence="1">Uncharacterized protein</fullName>
    </submittedName>
</protein>
<organism evidence="1">
    <name type="scientific">Schistocephalus solidus</name>
    <name type="common">Tapeworm</name>
    <dbReference type="NCBI Taxonomy" id="70667"/>
    <lineage>
        <taxon>Eukaryota</taxon>
        <taxon>Metazoa</taxon>
        <taxon>Spiralia</taxon>
        <taxon>Lophotrochozoa</taxon>
        <taxon>Platyhelminthes</taxon>
        <taxon>Cestoda</taxon>
        <taxon>Eucestoda</taxon>
        <taxon>Diphyllobothriidea</taxon>
        <taxon>Diphyllobothriidae</taxon>
        <taxon>Schistocephalus</taxon>
    </lineage>
</organism>
<accession>A0A0X3NQG1</accession>
<dbReference type="EMBL" id="GEEE01009646">
    <property type="protein sequence ID" value="JAP53579.1"/>
    <property type="molecule type" value="Transcribed_RNA"/>
</dbReference>
<reference evidence="1" key="1">
    <citation type="submission" date="2016-01" db="EMBL/GenBank/DDBJ databases">
        <title>Reference transcriptome for the parasite Schistocephalus solidus: insights into the molecular evolution of parasitism.</title>
        <authorList>
            <person name="Hebert F.O."/>
            <person name="Grambauer S."/>
            <person name="Barber I."/>
            <person name="Landry C.R."/>
            <person name="Aubin-Horth N."/>
        </authorList>
    </citation>
    <scope>NUCLEOTIDE SEQUENCE</scope>
</reference>
<gene>
    <name evidence="1" type="ORF">TR151189</name>
</gene>
<evidence type="ECO:0000313" key="1">
    <source>
        <dbReference type="EMBL" id="JAP41400.1"/>
    </source>
</evidence>
<proteinExistence type="predicted"/>